<feature type="domain" description="PIH1D1/2/3 CS-like" evidence="5">
    <location>
        <begin position="283"/>
        <end position="384"/>
    </location>
</feature>
<feature type="compositionally biased region" description="Basic and acidic residues" evidence="3">
    <location>
        <begin position="241"/>
        <end position="267"/>
    </location>
</feature>
<sequence>MEARKPSAMPDEAFNECLRAAMASGKEELKMSAEEEERFLDAMKKPEFTKLMKDYMDEISDPRNRAEQEAYLRQMEAENRVPGHMRLIHPRAGFCIKALRCEQREGPDGEFRPAGKAFINVCEADEIEPPKENKTDKGAHWNLPYSLGPMRHENDKSNTPQPTFDFAMHPDTVSRCKTNARFQHMVIETALEAVEKRIDQVMKVAVKLDHATARVLRGVVCMGGKPAVMHIKASEPACEGEPPKDVAENNNKENKQGIKNSDDDKAKAVNATATEATPKPANEPKFTIVHRGQLDLADFFNTKNPLPVTSKRPKEIVLRVQVPKVKSARFLDIETSDAAFKLSTTDKAVADYELHLDLPYPVDSDAGKAKFDKATRVLEVTLPVRPPELELTPPMPPPRQEERAQESCLVQEVKQADVVVQEQEQQRESTHVEEQPVEKTETPNESDQQQEPVPTELPQVQDNMTLEEILEAAKQAAKLPLPKAEDNLDDANHANHERAAPAGKQHQQQEEEEEEQEQEEAPLSLADQEQLEPDQAEIGAEEEEAELLQDMDPKAYPFVASKCFHGNRLGYVFKSGPKGVVFVGAKHLVRFTSCVKELKGGHGADLAVCRDSVELVDVDLGKDNVVARLVDLLADFGKRRGYFLTGPAPHSGKVDNHGLALRALLLQLVPVLLRLNGDDFLCGHRPRLALVPSTVTLLRFLRAFALDEGLPELADAVLA</sequence>
<evidence type="ECO:0000256" key="3">
    <source>
        <dbReference type="SAM" id="MobiDB-lite"/>
    </source>
</evidence>
<feature type="compositionally biased region" description="Low complexity" evidence="3">
    <location>
        <begin position="410"/>
        <end position="423"/>
    </location>
</feature>
<organism evidence="6 7">
    <name type="scientific">Durusdinium trenchii</name>
    <dbReference type="NCBI Taxonomy" id="1381693"/>
    <lineage>
        <taxon>Eukaryota</taxon>
        <taxon>Sar</taxon>
        <taxon>Alveolata</taxon>
        <taxon>Dinophyceae</taxon>
        <taxon>Suessiales</taxon>
        <taxon>Symbiodiniaceae</taxon>
        <taxon>Durusdinium</taxon>
    </lineage>
</organism>
<accession>A0ABP0JE58</accession>
<name>A0ABP0JE58_9DINO</name>
<evidence type="ECO:0000313" key="7">
    <source>
        <dbReference type="Proteomes" id="UP001642464"/>
    </source>
</evidence>
<feature type="compositionally biased region" description="Polar residues" evidence="3">
    <location>
        <begin position="443"/>
        <end position="457"/>
    </location>
</feature>
<feature type="region of interest" description="Disordered" evidence="3">
    <location>
        <begin position="234"/>
        <end position="283"/>
    </location>
</feature>
<dbReference type="InterPro" id="IPR041442">
    <property type="entry name" value="PIH1D1/2/3_CS-like"/>
</dbReference>
<comment type="similarity">
    <text evidence="1">Belongs to the PIH1 family.</text>
</comment>
<dbReference type="Proteomes" id="UP001642464">
    <property type="component" value="Unassembled WGS sequence"/>
</dbReference>
<feature type="non-terminal residue" evidence="6">
    <location>
        <position position="719"/>
    </location>
</feature>
<reference evidence="6 7" key="1">
    <citation type="submission" date="2024-02" db="EMBL/GenBank/DDBJ databases">
        <authorList>
            <person name="Chen Y."/>
            <person name="Shah S."/>
            <person name="Dougan E. K."/>
            <person name="Thang M."/>
            <person name="Chan C."/>
        </authorList>
    </citation>
    <scope>NUCLEOTIDE SEQUENCE [LARGE SCALE GENOMIC DNA]</scope>
</reference>
<evidence type="ECO:0000259" key="4">
    <source>
        <dbReference type="Pfam" id="PF08190"/>
    </source>
</evidence>
<evidence type="ECO:0000259" key="5">
    <source>
        <dbReference type="Pfam" id="PF18201"/>
    </source>
</evidence>
<evidence type="ECO:0000256" key="1">
    <source>
        <dbReference type="ARBA" id="ARBA00008511"/>
    </source>
</evidence>
<dbReference type="Pfam" id="PF08190">
    <property type="entry name" value="PIH1"/>
    <property type="match status" value="1"/>
</dbReference>
<dbReference type="InterPro" id="IPR012981">
    <property type="entry name" value="PIH1_N"/>
</dbReference>
<evidence type="ECO:0000313" key="6">
    <source>
        <dbReference type="EMBL" id="CAK9012489.1"/>
    </source>
</evidence>
<dbReference type="Pfam" id="PF18201">
    <property type="entry name" value="PIH1_CS"/>
    <property type="match status" value="1"/>
</dbReference>
<dbReference type="PANTHER" id="PTHR22997:SF0">
    <property type="entry name" value="PIH1 DOMAIN-CONTAINING PROTEIN 1"/>
    <property type="match status" value="1"/>
</dbReference>
<comment type="caution">
    <text evidence="6">The sequence shown here is derived from an EMBL/GenBank/DDBJ whole genome shotgun (WGS) entry which is preliminary data.</text>
</comment>
<feature type="region of interest" description="Disordered" evidence="3">
    <location>
        <begin position="387"/>
        <end position="457"/>
    </location>
</feature>
<evidence type="ECO:0000256" key="2">
    <source>
        <dbReference type="ARBA" id="ARBA00040540"/>
    </source>
</evidence>
<feature type="compositionally biased region" description="Acidic residues" evidence="3">
    <location>
        <begin position="510"/>
        <end position="520"/>
    </location>
</feature>
<dbReference type="InterPro" id="IPR050734">
    <property type="entry name" value="PIH1/Kintoun_subfamily"/>
</dbReference>
<feature type="domain" description="PIH1 N-terminal" evidence="4">
    <location>
        <begin position="59"/>
        <end position="237"/>
    </location>
</feature>
<dbReference type="CDD" id="cd00298">
    <property type="entry name" value="ACD_sHsps_p23-like"/>
    <property type="match status" value="1"/>
</dbReference>
<keyword evidence="7" id="KW-1185">Reference proteome</keyword>
<protein>
    <recommendedName>
        <fullName evidence="2">PIH1 domain-containing protein 1</fullName>
    </recommendedName>
</protein>
<feature type="compositionally biased region" description="Basic and acidic residues" evidence="3">
    <location>
        <begin position="424"/>
        <end position="442"/>
    </location>
</feature>
<feature type="region of interest" description="Disordered" evidence="3">
    <location>
        <begin position="498"/>
        <end position="535"/>
    </location>
</feature>
<gene>
    <name evidence="6" type="ORF">SCF082_LOCUS11535</name>
</gene>
<dbReference type="EMBL" id="CAXAMM010006829">
    <property type="protein sequence ID" value="CAK9012489.1"/>
    <property type="molecule type" value="Genomic_DNA"/>
</dbReference>
<dbReference type="PANTHER" id="PTHR22997">
    <property type="entry name" value="PIH1 DOMAIN-CONTAINING PROTEIN 1"/>
    <property type="match status" value="1"/>
</dbReference>
<proteinExistence type="inferred from homology"/>